<feature type="compositionally biased region" description="Low complexity" evidence="1">
    <location>
        <begin position="141"/>
        <end position="155"/>
    </location>
</feature>
<gene>
    <name evidence="2" type="ORF">B0H16DRAFT_1743725</name>
</gene>
<name>A0AAD7H6T9_9AGAR</name>
<feature type="compositionally biased region" description="Low complexity" evidence="1">
    <location>
        <begin position="219"/>
        <end position="233"/>
    </location>
</feature>
<accession>A0AAD7H6T9</accession>
<dbReference type="Proteomes" id="UP001215598">
    <property type="component" value="Unassembled WGS sequence"/>
</dbReference>
<feature type="compositionally biased region" description="Pro residues" evidence="1">
    <location>
        <begin position="127"/>
        <end position="140"/>
    </location>
</feature>
<protein>
    <submittedName>
        <fullName evidence="2">Uncharacterized protein</fullName>
    </submittedName>
</protein>
<dbReference type="AlphaFoldDB" id="A0AAD7H6T9"/>
<reference evidence="2" key="1">
    <citation type="submission" date="2023-03" db="EMBL/GenBank/DDBJ databases">
        <title>Massive genome expansion in bonnet fungi (Mycena s.s.) driven by repeated elements and novel gene families across ecological guilds.</title>
        <authorList>
            <consortium name="Lawrence Berkeley National Laboratory"/>
            <person name="Harder C.B."/>
            <person name="Miyauchi S."/>
            <person name="Viragh M."/>
            <person name="Kuo A."/>
            <person name="Thoen E."/>
            <person name="Andreopoulos B."/>
            <person name="Lu D."/>
            <person name="Skrede I."/>
            <person name="Drula E."/>
            <person name="Henrissat B."/>
            <person name="Morin E."/>
            <person name="Kohler A."/>
            <person name="Barry K."/>
            <person name="LaButti K."/>
            <person name="Morin E."/>
            <person name="Salamov A."/>
            <person name="Lipzen A."/>
            <person name="Mereny Z."/>
            <person name="Hegedus B."/>
            <person name="Baldrian P."/>
            <person name="Stursova M."/>
            <person name="Weitz H."/>
            <person name="Taylor A."/>
            <person name="Grigoriev I.V."/>
            <person name="Nagy L.G."/>
            <person name="Martin F."/>
            <person name="Kauserud H."/>
        </authorList>
    </citation>
    <scope>NUCLEOTIDE SEQUENCE</scope>
    <source>
        <strain evidence="2">CBHHK182m</strain>
    </source>
</reference>
<proteinExistence type="predicted"/>
<keyword evidence="3" id="KW-1185">Reference proteome</keyword>
<evidence type="ECO:0000313" key="3">
    <source>
        <dbReference type="Proteomes" id="UP001215598"/>
    </source>
</evidence>
<evidence type="ECO:0000256" key="1">
    <source>
        <dbReference type="SAM" id="MobiDB-lite"/>
    </source>
</evidence>
<feature type="compositionally biased region" description="Low complexity" evidence="1">
    <location>
        <begin position="168"/>
        <end position="182"/>
    </location>
</feature>
<organism evidence="2 3">
    <name type="scientific">Mycena metata</name>
    <dbReference type="NCBI Taxonomy" id="1033252"/>
    <lineage>
        <taxon>Eukaryota</taxon>
        <taxon>Fungi</taxon>
        <taxon>Dikarya</taxon>
        <taxon>Basidiomycota</taxon>
        <taxon>Agaricomycotina</taxon>
        <taxon>Agaricomycetes</taxon>
        <taxon>Agaricomycetidae</taxon>
        <taxon>Agaricales</taxon>
        <taxon>Marasmiineae</taxon>
        <taxon>Mycenaceae</taxon>
        <taxon>Mycena</taxon>
    </lineage>
</organism>
<sequence length="306" mass="33114">MSTLQAFRPHTDLTDRERPSRLVARRVAEYRQQCGCDISQLSERAKFESLCQTWAKENPDNPYALRSTQLVQPRPASPRHVSETFDYSCLPRSKIHVPVPALTLPGSATGPHTSPPPRAARECIPHIPSPSSPSPSPHPAPSITTFYTPSGTPTTPRDRTTPSPTPFPSASSPPRAPCSAARLRSHEPTAVYRPRRPTNAHVRADDVPFHTPTPPSPRVPTSAAAAASPSSPRTTVPISIPIPIYVAVAVRIPIAVPVRIFVVWVLSCQTANACGGEPPTAVRVSTLYSPTSAPSRRRTPNCLKIE</sequence>
<dbReference type="EMBL" id="JARKIB010000354">
    <property type="protein sequence ID" value="KAJ7712940.1"/>
    <property type="molecule type" value="Genomic_DNA"/>
</dbReference>
<evidence type="ECO:0000313" key="2">
    <source>
        <dbReference type="EMBL" id="KAJ7712940.1"/>
    </source>
</evidence>
<comment type="caution">
    <text evidence="2">The sequence shown here is derived from an EMBL/GenBank/DDBJ whole genome shotgun (WGS) entry which is preliminary data.</text>
</comment>
<feature type="region of interest" description="Disordered" evidence="1">
    <location>
        <begin position="101"/>
        <end position="233"/>
    </location>
</feature>